<proteinExistence type="predicted"/>
<keyword evidence="2" id="KW-1185">Reference proteome</keyword>
<accession>A0ABW9RND1</accession>
<dbReference type="RefSeq" id="WP_155171935.1">
    <property type="nucleotide sequence ID" value="NZ_BAAAFL010000012.1"/>
</dbReference>
<sequence>MGISWAESRKRYTQLLKGLDVLIENTAELVDNYEKRHIEFSNLIYEKGLTEIMKEADFLTAHEREFMLMYYSLKGQVERLKHYRKAVSLMLIKDPINYPDN</sequence>
<reference evidence="1 2" key="1">
    <citation type="submission" date="2019-02" db="EMBL/GenBank/DDBJ databases">
        <authorList>
            <person name="Goldberg S.R."/>
            <person name="Haltli B.A."/>
            <person name="Correa H."/>
            <person name="Russell K.G."/>
        </authorList>
    </citation>
    <scope>NUCLEOTIDE SEQUENCE [LARGE SCALE GENOMIC DNA]</scope>
    <source>
        <strain evidence="1 2">JCM 16186</strain>
    </source>
</reference>
<evidence type="ECO:0000313" key="1">
    <source>
        <dbReference type="EMBL" id="MTI25637.1"/>
    </source>
</evidence>
<name>A0ABW9RND1_9BACT</name>
<comment type="caution">
    <text evidence="1">The sequence shown here is derived from an EMBL/GenBank/DDBJ whole genome shotgun (WGS) entry which is preliminary data.</text>
</comment>
<evidence type="ECO:0000313" key="2">
    <source>
        <dbReference type="Proteomes" id="UP000798808"/>
    </source>
</evidence>
<protein>
    <submittedName>
        <fullName evidence="1">Uncharacterized protein</fullName>
    </submittedName>
</protein>
<dbReference type="EMBL" id="SMLW01000530">
    <property type="protein sequence ID" value="MTI25637.1"/>
    <property type="molecule type" value="Genomic_DNA"/>
</dbReference>
<gene>
    <name evidence="1" type="ORF">E1163_11845</name>
</gene>
<organism evidence="1 2">
    <name type="scientific">Fulvivirga kasyanovii</name>
    <dbReference type="NCBI Taxonomy" id="396812"/>
    <lineage>
        <taxon>Bacteria</taxon>
        <taxon>Pseudomonadati</taxon>
        <taxon>Bacteroidota</taxon>
        <taxon>Cytophagia</taxon>
        <taxon>Cytophagales</taxon>
        <taxon>Fulvivirgaceae</taxon>
        <taxon>Fulvivirga</taxon>
    </lineage>
</organism>
<dbReference type="Proteomes" id="UP000798808">
    <property type="component" value="Unassembled WGS sequence"/>
</dbReference>